<feature type="compositionally biased region" description="Polar residues" evidence="1">
    <location>
        <begin position="47"/>
        <end position="75"/>
    </location>
</feature>
<feature type="region of interest" description="Disordered" evidence="1">
    <location>
        <begin position="41"/>
        <end position="76"/>
    </location>
</feature>
<protein>
    <recommendedName>
        <fullName evidence="4">DUF4657 domain-containing protein</fullName>
    </recommendedName>
</protein>
<organism evidence="2 3">
    <name type="scientific">Pleurodeles waltl</name>
    <name type="common">Iberian ribbed newt</name>
    <dbReference type="NCBI Taxonomy" id="8319"/>
    <lineage>
        <taxon>Eukaryota</taxon>
        <taxon>Metazoa</taxon>
        <taxon>Chordata</taxon>
        <taxon>Craniata</taxon>
        <taxon>Vertebrata</taxon>
        <taxon>Euteleostomi</taxon>
        <taxon>Amphibia</taxon>
        <taxon>Batrachia</taxon>
        <taxon>Caudata</taxon>
        <taxon>Salamandroidea</taxon>
        <taxon>Salamandridae</taxon>
        <taxon>Pleurodelinae</taxon>
        <taxon>Pleurodeles</taxon>
    </lineage>
</organism>
<comment type="caution">
    <text evidence="2">The sequence shown here is derived from an EMBL/GenBank/DDBJ whole genome shotgun (WGS) entry which is preliminary data.</text>
</comment>
<evidence type="ECO:0008006" key="4">
    <source>
        <dbReference type="Google" id="ProtNLM"/>
    </source>
</evidence>
<evidence type="ECO:0000256" key="1">
    <source>
        <dbReference type="SAM" id="MobiDB-lite"/>
    </source>
</evidence>
<reference evidence="2" key="1">
    <citation type="journal article" date="2022" name="bioRxiv">
        <title>Sequencing and chromosome-scale assembly of the giantPleurodeles waltlgenome.</title>
        <authorList>
            <person name="Brown T."/>
            <person name="Elewa A."/>
            <person name="Iarovenko S."/>
            <person name="Subramanian E."/>
            <person name="Araus A.J."/>
            <person name="Petzold A."/>
            <person name="Susuki M."/>
            <person name="Suzuki K.-i.T."/>
            <person name="Hayashi T."/>
            <person name="Toyoda A."/>
            <person name="Oliveira C."/>
            <person name="Osipova E."/>
            <person name="Leigh N.D."/>
            <person name="Simon A."/>
            <person name="Yun M.H."/>
        </authorList>
    </citation>
    <scope>NUCLEOTIDE SEQUENCE</scope>
    <source>
        <strain evidence="2">20211129_DDA</strain>
        <tissue evidence="2">Liver</tissue>
    </source>
</reference>
<name>A0AAV7QXI7_PLEWA</name>
<accession>A0AAV7QXI7</accession>
<dbReference type="Proteomes" id="UP001066276">
    <property type="component" value="Chromosome 6"/>
</dbReference>
<evidence type="ECO:0000313" key="3">
    <source>
        <dbReference type="Proteomes" id="UP001066276"/>
    </source>
</evidence>
<sequence>MRATETWLSLNLYSSKKKTLSESEVVLTHVKALSNEYPVEKGVPEKSASQQSYSQTNTTLTSCPDNGLNTNAGKSNSDHVPALSELTHVQSSCKLLGFCKFESEDSGVELPSGANSPSTPTGSEQSFVVHTRDSSCDSGVLSASSSPAIDHVVKRARRAAKEPNDCVHDTQDKADECHIDITQPLHSSAALLDGNGASSENEPQSLDMVEGKEMGFLQTGNPLTSPAGDPVPVTDAYTDTFAELQGLNSHAQLKRYPTSDSLDEYMDECCRLSEVNQRSSKALGSGLGYLEHICQLIEKIGQLQEHNLRLQKQICGLQKEKKMKQLKEEYFVQHCSCGAARALRNSYQEVKKHFHVRSRPHTMFIQTGNLSDLSMIPEMGGNYDNFGSKGSDYHTESGSNPLMLGIAETSSKTTYEENDGTYIWNRADLQALCLPDQAMRKVSSSKIIFQSSPAFSSSALTDVFQK</sequence>
<dbReference type="AlphaFoldDB" id="A0AAV7QXI7"/>
<feature type="region of interest" description="Disordered" evidence="1">
    <location>
        <begin position="107"/>
        <end position="126"/>
    </location>
</feature>
<evidence type="ECO:0000313" key="2">
    <source>
        <dbReference type="EMBL" id="KAJ1143128.1"/>
    </source>
</evidence>
<keyword evidence="3" id="KW-1185">Reference proteome</keyword>
<dbReference type="EMBL" id="JANPWB010000010">
    <property type="protein sequence ID" value="KAJ1143128.1"/>
    <property type="molecule type" value="Genomic_DNA"/>
</dbReference>
<proteinExistence type="predicted"/>
<feature type="compositionally biased region" description="Polar residues" evidence="1">
    <location>
        <begin position="113"/>
        <end position="126"/>
    </location>
</feature>
<gene>
    <name evidence="2" type="ORF">NDU88_009439</name>
</gene>